<name>A0A655YY32_VIBCL</name>
<dbReference type="AlphaFoldDB" id="A0A655YY32"/>
<sequence>MQSIRSLNKTSTSTSVRGFPACIMVIMTLPTFIDAPIKRCIKPSVMVVTVAVSIANPQNKLHLASLILFLFVFVKND</sequence>
<gene>
    <name evidence="1" type="ORF">ERS013201_02845</name>
</gene>
<organism evidence="1 2">
    <name type="scientific">Vibrio cholerae</name>
    <dbReference type="NCBI Taxonomy" id="666"/>
    <lineage>
        <taxon>Bacteria</taxon>
        <taxon>Pseudomonadati</taxon>
        <taxon>Pseudomonadota</taxon>
        <taxon>Gammaproteobacteria</taxon>
        <taxon>Vibrionales</taxon>
        <taxon>Vibrionaceae</taxon>
        <taxon>Vibrio</taxon>
    </lineage>
</organism>
<accession>A0A655YY32</accession>
<evidence type="ECO:0000313" key="2">
    <source>
        <dbReference type="Proteomes" id="UP000046067"/>
    </source>
</evidence>
<dbReference type="EMBL" id="CWQJ01000020">
    <property type="protein sequence ID" value="CSC52653.1"/>
    <property type="molecule type" value="Genomic_DNA"/>
</dbReference>
<reference evidence="1 2" key="1">
    <citation type="submission" date="2015-07" db="EMBL/GenBank/DDBJ databases">
        <authorList>
            <consortium name="Pathogen Informatics"/>
        </authorList>
    </citation>
    <scope>NUCLEOTIDE SEQUENCE [LARGE SCALE GENOMIC DNA]</scope>
    <source>
        <strain evidence="1 2">A325</strain>
    </source>
</reference>
<proteinExistence type="predicted"/>
<protein>
    <submittedName>
        <fullName evidence="1">Uncharacterized protein</fullName>
    </submittedName>
</protein>
<evidence type="ECO:0000313" key="1">
    <source>
        <dbReference type="EMBL" id="CSC52653.1"/>
    </source>
</evidence>
<dbReference type="Proteomes" id="UP000046067">
    <property type="component" value="Unassembled WGS sequence"/>
</dbReference>